<proteinExistence type="predicted"/>
<name>A0A6A4VKV4_AMPAM</name>
<dbReference type="Proteomes" id="UP000440578">
    <property type="component" value="Unassembled WGS sequence"/>
</dbReference>
<dbReference type="AlphaFoldDB" id="A0A6A4VKV4"/>
<keyword evidence="2" id="KW-1185">Reference proteome</keyword>
<gene>
    <name evidence="1" type="ORF">FJT64_010011</name>
</gene>
<accession>A0A6A4VKV4</accession>
<comment type="caution">
    <text evidence="1">The sequence shown here is derived from an EMBL/GenBank/DDBJ whole genome shotgun (WGS) entry which is preliminary data.</text>
</comment>
<dbReference type="EMBL" id="VIIS01001847">
    <property type="protein sequence ID" value="KAF0291950.1"/>
    <property type="molecule type" value="Genomic_DNA"/>
</dbReference>
<evidence type="ECO:0000313" key="2">
    <source>
        <dbReference type="Proteomes" id="UP000440578"/>
    </source>
</evidence>
<protein>
    <submittedName>
        <fullName evidence="1">Uncharacterized protein</fullName>
    </submittedName>
</protein>
<reference evidence="1 2" key="1">
    <citation type="submission" date="2019-07" db="EMBL/GenBank/DDBJ databases">
        <title>Draft genome assembly of a fouling barnacle, Amphibalanus amphitrite (Darwin, 1854): The first reference genome for Thecostraca.</title>
        <authorList>
            <person name="Kim W."/>
        </authorList>
    </citation>
    <scope>NUCLEOTIDE SEQUENCE [LARGE SCALE GENOMIC DNA]</scope>
    <source>
        <strain evidence="1">SNU_AA5</strain>
        <tissue evidence="1">Soma without cirri and trophi</tissue>
    </source>
</reference>
<evidence type="ECO:0000313" key="1">
    <source>
        <dbReference type="EMBL" id="KAF0291950.1"/>
    </source>
</evidence>
<sequence length="119" mass="12846">MRFGVFIRRCRVGMLPGRAAVASQPVGLSGVAVGSRLPLPSDGEPASGMRLGRPRVALARPPGGGRSRLAPGALAACRQSPFVYRLGTRPAMLIWSNQIYLYYSAIRRMMDILSDDAFI</sequence>
<organism evidence="1 2">
    <name type="scientific">Amphibalanus amphitrite</name>
    <name type="common">Striped barnacle</name>
    <name type="synonym">Balanus amphitrite</name>
    <dbReference type="NCBI Taxonomy" id="1232801"/>
    <lineage>
        <taxon>Eukaryota</taxon>
        <taxon>Metazoa</taxon>
        <taxon>Ecdysozoa</taxon>
        <taxon>Arthropoda</taxon>
        <taxon>Crustacea</taxon>
        <taxon>Multicrustacea</taxon>
        <taxon>Cirripedia</taxon>
        <taxon>Thoracica</taxon>
        <taxon>Thoracicalcarea</taxon>
        <taxon>Balanomorpha</taxon>
        <taxon>Balanoidea</taxon>
        <taxon>Balanidae</taxon>
        <taxon>Amphibalaninae</taxon>
        <taxon>Amphibalanus</taxon>
    </lineage>
</organism>